<dbReference type="EMBL" id="BGPR01001842">
    <property type="protein sequence ID" value="GBM62932.1"/>
    <property type="molecule type" value="Genomic_DNA"/>
</dbReference>
<proteinExistence type="predicted"/>
<sequence>IYIRYSSNTRPIRHRLRRLILGQTTKTTSKPTPYSTVFRSVMANDPRR</sequence>
<evidence type="ECO:0000313" key="2">
    <source>
        <dbReference type="Proteomes" id="UP000499080"/>
    </source>
</evidence>
<organism evidence="1 2">
    <name type="scientific">Araneus ventricosus</name>
    <name type="common">Orbweaver spider</name>
    <name type="synonym">Epeira ventricosa</name>
    <dbReference type="NCBI Taxonomy" id="182803"/>
    <lineage>
        <taxon>Eukaryota</taxon>
        <taxon>Metazoa</taxon>
        <taxon>Ecdysozoa</taxon>
        <taxon>Arthropoda</taxon>
        <taxon>Chelicerata</taxon>
        <taxon>Arachnida</taxon>
        <taxon>Araneae</taxon>
        <taxon>Araneomorphae</taxon>
        <taxon>Entelegynae</taxon>
        <taxon>Araneoidea</taxon>
        <taxon>Araneidae</taxon>
        <taxon>Araneus</taxon>
    </lineage>
</organism>
<evidence type="ECO:0000313" key="1">
    <source>
        <dbReference type="EMBL" id="GBM62932.1"/>
    </source>
</evidence>
<dbReference type="AlphaFoldDB" id="A0A4Y2HCC5"/>
<accession>A0A4Y2HCC5</accession>
<protein>
    <submittedName>
        <fullName evidence="1">Uncharacterized protein</fullName>
    </submittedName>
</protein>
<reference evidence="1 2" key="1">
    <citation type="journal article" date="2019" name="Sci. Rep.">
        <title>Orb-weaving spider Araneus ventricosus genome elucidates the spidroin gene catalogue.</title>
        <authorList>
            <person name="Kono N."/>
            <person name="Nakamura H."/>
            <person name="Ohtoshi R."/>
            <person name="Moran D.A.P."/>
            <person name="Shinohara A."/>
            <person name="Yoshida Y."/>
            <person name="Fujiwara M."/>
            <person name="Mori M."/>
            <person name="Tomita M."/>
            <person name="Arakawa K."/>
        </authorList>
    </citation>
    <scope>NUCLEOTIDE SEQUENCE [LARGE SCALE GENOMIC DNA]</scope>
</reference>
<gene>
    <name evidence="1" type="ORF">AVEN_261988_1</name>
</gene>
<keyword evidence="2" id="KW-1185">Reference proteome</keyword>
<name>A0A4Y2HCC5_ARAVE</name>
<comment type="caution">
    <text evidence="1">The sequence shown here is derived from an EMBL/GenBank/DDBJ whole genome shotgun (WGS) entry which is preliminary data.</text>
</comment>
<feature type="non-terminal residue" evidence="1">
    <location>
        <position position="1"/>
    </location>
</feature>
<dbReference type="Proteomes" id="UP000499080">
    <property type="component" value="Unassembled WGS sequence"/>
</dbReference>